<reference evidence="1" key="1">
    <citation type="submission" date="2024-05" db="EMBL/GenBank/DDBJ databases">
        <title>Whole genome shotgun sequence of Streptomyces hygroscopicus NBRC 113678.</title>
        <authorList>
            <person name="Komaki H."/>
            <person name="Tamura T."/>
        </authorList>
    </citation>
    <scope>NUCLEOTIDE SEQUENCE</scope>
    <source>
        <strain evidence="1">N11-34</strain>
    </source>
</reference>
<evidence type="ECO:0000313" key="2">
    <source>
        <dbReference type="Proteomes" id="UP001054854"/>
    </source>
</evidence>
<protein>
    <submittedName>
        <fullName evidence="1">Uncharacterized protein</fullName>
    </submittedName>
</protein>
<dbReference type="Proteomes" id="UP001054854">
    <property type="component" value="Unassembled WGS sequence"/>
</dbReference>
<dbReference type="EMBL" id="BNEK01000003">
    <property type="protein sequence ID" value="GHJ27124.1"/>
    <property type="molecule type" value="Genomic_DNA"/>
</dbReference>
<gene>
    <name evidence="1" type="ORF">TPA0910_15570</name>
</gene>
<name>A0ABQ3TUW7_STRHY</name>
<accession>A0ABQ3TUW7</accession>
<evidence type="ECO:0000313" key="1">
    <source>
        <dbReference type="EMBL" id="GHJ27124.1"/>
    </source>
</evidence>
<proteinExistence type="predicted"/>
<sequence>MIGFSDTQSCEGPGCDEWLTGRQARFCSPRCKMRAHRHEKAPRPAEKVCILCGATFRPLRGKQTYCDFTNDADETCAALQNERLSLARELEDTRWDKDCEHCGVNAGWDGAGRPRRFCSPRCKTAFYRAAKKNA</sequence>
<keyword evidence="2" id="KW-1185">Reference proteome</keyword>
<comment type="caution">
    <text evidence="1">The sequence shown here is derived from an EMBL/GenBank/DDBJ whole genome shotgun (WGS) entry which is preliminary data.</text>
</comment>
<organism evidence="1 2">
    <name type="scientific">Streptomyces hygroscopicus</name>
    <dbReference type="NCBI Taxonomy" id="1912"/>
    <lineage>
        <taxon>Bacteria</taxon>
        <taxon>Bacillati</taxon>
        <taxon>Actinomycetota</taxon>
        <taxon>Actinomycetes</taxon>
        <taxon>Kitasatosporales</taxon>
        <taxon>Streptomycetaceae</taxon>
        <taxon>Streptomyces</taxon>
        <taxon>Streptomyces violaceusniger group</taxon>
    </lineage>
</organism>